<evidence type="ECO:0000313" key="2">
    <source>
        <dbReference type="Proteomes" id="UP001341444"/>
    </source>
</evidence>
<comment type="caution">
    <text evidence="1">The sequence shown here is derived from an EMBL/GenBank/DDBJ whole genome shotgun (WGS) entry which is preliminary data.</text>
</comment>
<evidence type="ECO:0000313" key="1">
    <source>
        <dbReference type="EMBL" id="MED1202193.1"/>
    </source>
</evidence>
<keyword evidence="2" id="KW-1185">Reference proteome</keyword>
<name>A0ABU6MBZ2_9BACI</name>
<sequence>MKKWIIYTLSAVLVSGGILSSFPGIFHADASHNVSLKTAKEQTIIRHIVQENDVFVECMVPGVSFTGATKGARRGKIVVFIDGFRKAEYHTAAFIMKDVPRGSHLVKVEIYNQKNKSFGISRNFYVTIS</sequence>
<reference evidence="1 2" key="1">
    <citation type="submission" date="2023-03" db="EMBL/GenBank/DDBJ databases">
        <title>Bacillus Genome Sequencing.</title>
        <authorList>
            <person name="Dunlap C."/>
        </authorList>
    </citation>
    <scope>NUCLEOTIDE SEQUENCE [LARGE SCALE GENOMIC DNA]</scope>
    <source>
        <strain evidence="1 2">B-23453</strain>
    </source>
</reference>
<proteinExistence type="predicted"/>
<accession>A0ABU6MBZ2</accession>
<organism evidence="1 2">
    <name type="scientific">Heyndrickxia acidicola</name>
    <dbReference type="NCBI Taxonomy" id="209389"/>
    <lineage>
        <taxon>Bacteria</taxon>
        <taxon>Bacillati</taxon>
        <taxon>Bacillota</taxon>
        <taxon>Bacilli</taxon>
        <taxon>Bacillales</taxon>
        <taxon>Bacillaceae</taxon>
        <taxon>Heyndrickxia</taxon>
    </lineage>
</organism>
<dbReference type="RefSeq" id="WP_066264859.1">
    <property type="nucleotide sequence ID" value="NZ_JARMAB010000004.1"/>
</dbReference>
<protein>
    <submittedName>
        <fullName evidence="1">Uncharacterized protein</fullName>
    </submittedName>
</protein>
<gene>
    <name evidence="1" type="ORF">P4T90_03685</name>
</gene>
<dbReference type="EMBL" id="JARMAB010000004">
    <property type="protein sequence ID" value="MED1202193.1"/>
    <property type="molecule type" value="Genomic_DNA"/>
</dbReference>
<dbReference type="Proteomes" id="UP001341444">
    <property type="component" value="Unassembled WGS sequence"/>
</dbReference>